<accession>A0A0C2HI40</accession>
<evidence type="ECO:0000313" key="2">
    <source>
        <dbReference type="EMBL" id="KIH69316.1"/>
    </source>
</evidence>
<evidence type="ECO:0000313" key="3">
    <source>
        <dbReference type="Proteomes" id="UP000054047"/>
    </source>
</evidence>
<keyword evidence="1" id="KW-1133">Transmembrane helix</keyword>
<evidence type="ECO:0008006" key="4">
    <source>
        <dbReference type="Google" id="ProtNLM"/>
    </source>
</evidence>
<dbReference type="EMBL" id="KN726180">
    <property type="protein sequence ID" value="KIH69316.1"/>
    <property type="molecule type" value="Genomic_DNA"/>
</dbReference>
<evidence type="ECO:0000256" key="1">
    <source>
        <dbReference type="SAM" id="Phobius"/>
    </source>
</evidence>
<proteinExistence type="predicted"/>
<dbReference type="AlphaFoldDB" id="A0A0C2HI40"/>
<keyword evidence="1" id="KW-0472">Membrane</keyword>
<organism evidence="2 3">
    <name type="scientific">Ancylostoma duodenale</name>
    <dbReference type="NCBI Taxonomy" id="51022"/>
    <lineage>
        <taxon>Eukaryota</taxon>
        <taxon>Metazoa</taxon>
        <taxon>Ecdysozoa</taxon>
        <taxon>Nematoda</taxon>
        <taxon>Chromadorea</taxon>
        <taxon>Rhabditida</taxon>
        <taxon>Rhabditina</taxon>
        <taxon>Rhabditomorpha</taxon>
        <taxon>Strongyloidea</taxon>
        <taxon>Ancylostomatidae</taxon>
        <taxon>Ancylostomatinae</taxon>
        <taxon>Ancylostoma</taxon>
    </lineage>
</organism>
<dbReference type="Proteomes" id="UP000054047">
    <property type="component" value="Unassembled WGS sequence"/>
</dbReference>
<dbReference type="OrthoDB" id="2015098at2759"/>
<sequence length="66" mass="7554">MNKKSKCPICLHIDVFALCFMFFVLAVGNIVTTSMVLLKKLRTSGSYNYIVALTEKYRTRSDTKDE</sequence>
<gene>
    <name evidence="2" type="ORF">ANCDUO_00344</name>
</gene>
<protein>
    <recommendedName>
        <fullName evidence="4">G-protein coupled receptors family 1 profile domain-containing protein</fullName>
    </recommendedName>
</protein>
<feature type="transmembrane region" description="Helical" evidence="1">
    <location>
        <begin position="15"/>
        <end position="38"/>
    </location>
</feature>
<keyword evidence="1" id="KW-0812">Transmembrane</keyword>
<reference evidence="2 3" key="1">
    <citation type="submission" date="2013-12" db="EMBL/GenBank/DDBJ databases">
        <title>Draft genome of the parsitic nematode Ancylostoma duodenale.</title>
        <authorList>
            <person name="Mitreva M."/>
        </authorList>
    </citation>
    <scope>NUCLEOTIDE SEQUENCE [LARGE SCALE GENOMIC DNA]</scope>
    <source>
        <strain evidence="2 3">Zhejiang</strain>
    </source>
</reference>
<keyword evidence="3" id="KW-1185">Reference proteome</keyword>
<name>A0A0C2HI40_9BILA</name>